<proteinExistence type="predicted"/>
<dbReference type="STRING" id="65700.SY86_12330"/>
<accession>A0A0M2KFB0</accession>
<protein>
    <submittedName>
        <fullName evidence="3">Type VI secretion lipoprotein/VasD</fullName>
    </submittedName>
    <submittedName>
        <fullName evidence="2">Type VI secretion system lipoprotein TssJ</fullName>
    </submittedName>
</protein>
<name>A0A0M2KFB0_9GAMM</name>
<dbReference type="EMBL" id="JXNU01000003">
    <property type="protein sequence ID" value="KKF36032.1"/>
    <property type="molecule type" value="Genomic_DNA"/>
</dbReference>
<dbReference type="AlphaFoldDB" id="A0A0M2KFB0"/>
<keyword evidence="4" id="KW-1185">Reference proteome</keyword>
<dbReference type="NCBIfam" id="TIGR03352">
    <property type="entry name" value="VI_chp_3"/>
    <property type="match status" value="1"/>
</dbReference>
<evidence type="ECO:0000313" key="2">
    <source>
        <dbReference type="EMBL" id="AXF77110.1"/>
    </source>
</evidence>
<sequence length="178" mass="19934">MNRHRFVRLTIQALFLMVFALLSGCSSSSHSVPTHYSLVFRAHPQVNDAAPLKVRVLLLKSDADFMSADFYSLQNNAAGLLGGNLLNSDQFFLMPGQLNKTLKGQTTPDVRYIGILAEYQSLDSKKWRLSLPLPVPEEGHFYQIWQNSSEELKADIIADISGLRAVSERFQPENGSHL</sequence>
<dbReference type="Pfam" id="PF12790">
    <property type="entry name" value="T6SS-SciN"/>
    <property type="match status" value="1"/>
</dbReference>
<reference evidence="2 5" key="2">
    <citation type="submission" date="2016-01" db="EMBL/GenBank/DDBJ databases">
        <authorList>
            <person name="Oliw E.H."/>
        </authorList>
    </citation>
    <scope>NUCLEOTIDE SEQUENCE [LARGE SCALE GENOMIC DNA]</scope>
    <source>
        <strain evidence="2 5">MDcuke</strain>
    </source>
</reference>
<dbReference type="PANTHER" id="PTHR37625">
    <property type="entry name" value="OUTER MEMBRANE LIPOPROTEIN-RELATED"/>
    <property type="match status" value="1"/>
</dbReference>
<feature type="signal peptide" evidence="1">
    <location>
        <begin position="1"/>
        <end position="31"/>
    </location>
</feature>
<evidence type="ECO:0000256" key="1">
    <source>
        <dbReference type="SAM" id="SignalP"/>
    </source>
</evidence>
<dbReference type="RefSeq" id="WP_016191065.1">
    <property type="nucleotide sequence ID" value="NZ_CP013970.1"/>
</dbReference>
<evidence type="ECO:0000313" key="3">
    <source>
        <dbReference type="EMBL" id="KKF36032.1"/>
    </source>
</evidence>
<dbReference type="InterPro" id="IPR038706">
    <property type="entry name" value="Type_VI_SciN-like_sf"/>
</dbReference>
<dbReference type="PROSITE" id="PS51257">
    <property type="entry name" value="PROKAR_LIPOPROTEIN"/>
    <property type="match status" value="1"/>
</dbReference>
<dbReference type="Proteomes" id="UP000264980">
    <property type="component" value="Chromosome"/>
</dbReference>
<evidence type="ECO:0000313" key="5">
    <source>
        <dbReference type="Proteomes" id="UP000264980"/>
    </source>
</evidence>
<keyword evidence="3" id="KW-0449">Lipoprotein</keyword>
<keyword evidence="1" id="KW-0732">Signal</keyword>
<feature type="chain" id="PRO_5035993858" evidence="1">
    <location>
        <begin position="32"/>
        <end position="178"/>
    </location>
</feature>
<organism evidence="3 4">
    <name type="scientific">Erwinia tracheiphila</name>
    <dbReference type="NCBI Taxonomy" id="65700"/>
    <lineage>
        <taxon>Bacteria</taxon>
        <taxon>Pseudomonadati</taxon>
        <taxon>Pseudomonadota</taxon>
        <taxon>Gammaproteobacteria</taxon>
        <taxon>Enterobacterales</taxon>
        <taxon>Erwiniaceae</taxon>
        <taxon>Erwinia</taxon>
    </lineage>
</organism>
<dbReference type="Gene3D" id="2.60.40.4150">
    <property type="entry name" value="Type VI secretion system, lipoprotein SciN"/>
    <property type="match status" value="1"/>
</dbReference>
<dbReference type="Proteomes" id="UP000033924">
    <property type="component" value="Unassembled WGS sequence"/>
</dbReference>
<dbReference type="InterPro" id="IPR017734">
    <property type="entry name" value="T6SS_SciN"/>
</dbReference>
<gene>
    <name evidence="2" type="primary">tssJ</name>
    <name evidence="2" type="ORF">AV903_15530</name>
    <name evidence="3" type="ORF">SY86_12330</name>
</gene>
<reference evidence="3 4" key="1">
    <citation type="submission" date="2015-01" db="EMBL/GenBank/DDBJ databases">
        <title>Erwinia tracheiphila.</title>
        <authorList>
            <person name="Shapiro L.R."/>
        </authorList>
    </citation>
    <scope>NUCLEOTIDE SEQUENCE [LARGE SCALE GENOMIC DNA]</scope>
    <source>
        <strain evidence="3 4">BuffGH</strain>
    </source>
</reference>
<dbReference type="PANTHER" id="PTHR37625:SF4">
    <property type="entry name" value="OUTER MEMBRANE LIPOPROTEIN"/>
    <property type="match status" value="1"/>
</dbReference>
<dbReference type="PATRIC" id="fig|65700.7.peg.3108"/>
<evidence type="ECO:0000313" key="4">
    <source>
        <dbReference type="Proteomes" id="UP000033924"/>
    </source>
</evidence>
<dbReference type="EMBL" id="CP013970">
    <property type="protein sequence ID" value="AXF77110.1"/>
    <property type="molecule type" value="Genomic_DNA"/>
</dbReference>